<organism evidence="5 6">
    <name type="scientific">Streptomyces enissocaesilis</name>
    <dbReference type="NCBI Taxonomy" id="332589"/>
    <lineage>
        <taxon>Bacteria</taxon>
        <taxon>Bacillati</taxon>
        <taxon>Actinomycetota</taxon>
        <taxon>Actinomycetes</taxon>
        <taxon>Kitasatosporales</taxon>
        <taxon>Streptomycetaceae</taxon>
        <taxon>Streptomyces</taxon>
        <taxon>Streptomyces rochei group</taxon>
    </lineage>
</organism>
<dbReference type="Gene3D" id="3.40.50.1820">
    <property type="entry name" value="alpha/beta hydrolase"/>
    <property type="match status" value="1"/>
</dbReference>
<reference evidence="5 6" key="1">
    <citation type="journal article" date="2019" name="Int. J. Syst. Evol. Microbiol.">
        <title>The Global Catalogue of Microorganisms (GCM) 10K type strain sequencing project: providing services to taxonomists for standard genome sequencing and annotation.</title>
        <authorList>
            <consortium name="The Broad Institute Genomics Platform"/>
            <consortium name="The Broad Institute Genome Sequencing Center for Infectious Disease"/>
            <person name="Wu L."/>
            <person name="Ma J."/>
        </authorList>
    </citation>
    <scope>NUCLEOTIDE SEQUENCE [LARGE SCALE GENOMIC DNA]</scope>
    <source>
        <strain evidence="5 6">JCM 9088</strain>
    </source>
</reference>
<feature type="region of interest" description="Disordered" evidence="3">
    <location>
        <begin position="270"/>
        <end position="297"/>
    </location>
</feature>
<dbReference type="Proteomes" id="UP001500403">
    <property type="component" value="Unassembled WGS sequence"/>
</dbReference>
<gene>
    <name evidence="5" type="ORF">GCM10010446_10040</name>
</gene>
<name>A0ABN3WTH3_9ACTN</name>
<dbReference type="PRINTS" id="PR00793">
    <property type="entry name" value="PROAMNOPTASE"/>
</dbReference>
<dbReference type="InterPro" id="IPR000073">
    <property type="entry name" value="AB_hydrolase_1"/>
</dbReference>
<dbReference type="PRINTS" id="PR00111">
    <property type="entry name" value="ABHYDROLASE"/>
</dbReference>
<comment type="caution">
    <text evidence="5">The sequence shown here is derived from an EMBL/GenBank/DDBJ whole genome shotgun (WGS) entry which is preliminary data.</text>
</comment>
<dbReference type="EMBL" id="BAAAUD010000012">
    <property type="protein sequence ID" value="GAA2927543.1"/>
    <property type="molecule type" value="Genomic_DNA"/>
</dbReference>
<sequence length="297" mass="32300">MTMTPKTDDGATLWAERTGTGDPVVLCHGGPGLWDTLEDVAALLADRTAVYRWDQRGCGRSERRGPYSVAGSVADLDAVRRHFGLESVTLLGHSWGARLALHYALAHPERVTRLVYVSGTGIGPDSAWHPEFASNLRSAIGEDLPRWEGLRSRERLTEAEEREMCVLQWAADFPGPDRERARALAERMATPWFGVNSECRTEIVAETRTMSEHQLHVACGGLRVPVVIVDGAQDLRPRGAVDSLEQALPDVGRVTLAGAGHMPWAEDPAGFVSAVAPQRGRRGRGREERPGGACGRG</sequence>
<dbReference type="PANTHER" id="PTHR43798">
    <property type="entry name" value="MONOACYLGLYCEROL LIPASE"/>
    <property type="match status" value="1"/>
</dbReference>
<evidence type="ECO:0000256" key="2">
    <source>
        <dbReference type="ARBA" id="ARBA00022801"/>
    </source>
</evidence>
<accession>A0ABN3WTH3</accession>
<evidence type="ECO:0000313" key="6">
    <source>
        <dbReference type="Proteomes" id="UP001500403"/>
    </source>
</evidence>
<protein>
    <recommendedName>
        <fullName evidence="4">AB hydrolase-1 domain-containing protein</fullName>
    </recommendedName>
</protein>
<dbReference type="InterPro" id="IPR050266">
    <property type="entry name" value="AB_hydrolase_sf"/>
</dbReference>
<keyword evidence="6" id="KW-1185">Reference proteome</keyword>
<dbReference type="InterPro" id="IPR029058">
    <property type="entry name" value="AB_hydrolase_fold"/>
</dbReference>
<evidence type="ECO:0000256" key="1">
    <source>
        <dbReference type="ARBA" id="ARBA00010088"/>
    </source>
</evidence>
<dbReference type="SUPFAM" id="SSF53474">
    <property type="entry name" value="alpha/beta-Hydrolases"/>
    <property type="match status" value="1"/>
</dbReference>
<evidence type="ECO:0000256" key="3">
    <source>
        <dbReference type="SAM" id="MobiDB-lite"/>
    </source>
</evidence>
<evidence type="ECO:0000259" key="4">
    <source>
        <dbReference type="Pfam" id="PF00561"/>
    </source>
</evidence>
<dbReference type="Pfam" id="PF00561">
    <property type="entry name" value="Abhydrolase_1"/>
    <property type="match status" value="1"/>
</dbReference>
<comment type="similarity">
    <text evidence="1">Belongs to the peptidase S33 family.</text>
</comment>
<keyword evidence="2" id="KW-0378">Hydrolase</keyword>
<dbReference type="InterPro" id="IPR002410">
    <property type="entry name" value="Peptidase_S33"/>
</dbReference>
<feature type="domain" description="AB hydrolase-1" evidence="4">
    <location>
        <begin position="23"/>
        <end position="266"/>
    </location>
</feature>
<evidence type="ECO:0000313" key="5">
    <source>
        <dbReference type="EMBL" id="GAA2927543.1"/>
    </source>
</evidence>
<proteinExistence type="inferred from homology"/>
<dbReference type="PANTHER" id="PTHR43798:SF31">
    <property type="entry name" value="AB HYDROLASE SUPERFAMILY PROTEIN YCLE"/>
    <property type="match status" value="1"/>
</dbReference>